<dbReference type="OrthoDB" id="10392858at2759"/>
<reference evidence="2 3" key="1">
    <citation type="journal article" date="2021" name="Plant Biotechnol. J.">
        <title>Multi-omics assisted identification of the key and species-specific regulatory components of drought-tolerant mechanisms in Gossypium stocksii.</title>
        <authorList>
            <person name="Yu D."/>
            <person name="Ke L."/>
            <person name="Zhang D."/>
            <person name="Wu Y."/>
            <person name="Sun Y."/>
            <person name="Mei J."/>
            <person name="Sun J."/>
            <person name="Sun Y."/>
        </authorList>
    </citation>
    <scope>NUCLEOTIDE SEQUENCE [LARGE SCALE GENOMIC DNA]</scope>
    <source>
        <strain evidence="3">cv. E1</strain>
        <tissue evidence="2">Leaf</tissue>
    </source>
</reference>
<dbReference type="AlphaFoldDB" id="A0A9D3VTR9"/>
<gene>
    <name evidence="2" type="ORF">J1N35_014183</name>
</gene>
<protein>
    <recommendedName>
        <fullName evidence="1">Zinc knuckle CX2CX4HX4C domain-containing protein</fullName>
    </recommendedName>
</protein>
<sequence length="107" mass="12196">MISDSKLSYANFKYEKLTLFCFLCGCLGHGENFCPLRLHIGAQEMVFGWDLSLKDQARRASTVNSIWLRDERESSRFGKSLIGQQYSHNLSQNQGINYGVILIIFLG</sequence>
<keyword evidence="3" id="KW-1185">Reference proteome</keyword>
<organism evidence="2 3">
    <name type="scientific">Gossypium stocksii</name>
    <dbReference type="NCBI Taxonomy" id="47602"/>
    <lineage>
        <taxon>Eukaryota</taxon>
        <taxon>Viridiplantae</taxon>
        <taxon>Streptophyta</taxon>
        <taxon>Embryophyta</taxon>
        <taxon>Tracheophyta</taxon>
        <taxon>Spermatophyta</taxon>
        <taxon>Magnoliopsida</taxon>
        <taxon>eudicotyledons</taxon>
        <taxon>Gunneridae</taxon>
        <taxon>Pentapetalae</taxon>
        <taxon>rosids</taxon>
        <taxon>malvids</taxon>
        <taxon>Malvales</taxon>
        <taxon>Malvaceae</taxon>
        <taxon>Malvoideae</taxon>
        <taxon>Gossypium</taxon>
    </lineage>
</organism>
<dbReference type="Pfam" id="PF14392">
    <property type="entry name" value="zf-CCHC_4"/>
    <property type="match status" value="1"/>
</dbReference>
<feature type="domain" description="Zinc knuckle CX2CX4HX4C" evidence="1">
    <location>
        <begin position="11"/>
        <end position="35"/>
    </location>
</feature>
<accession>A0A9D3VTR9</accession>
<proteinExistence type="predicted"/>
<dbReference type="EMBL" id="JAIQCV010000005">
    <property type="protein sequence ID" value="KAH1097262.1"/>
    <property type="molecule type" value="Genomic_DNA"/>
</dbReference>
<evidence type="ECO:0000313" key="3">
    <source>
        <dbReference type="Proteomes" id="UP000828251"/>
    </source>
</evidence>
<comment type="caution">
    <text evidence="2">The sequence shown here is derived from an EMBL/GenBank/DDBJ whole genome shotgun (WGS) entry which is preliminary data.</text>
</comment>
<evidence type="ECO:0000259" key="1">
    <source>
        <dbReference type="Pfam" id="PF14392"/>
    </source>
</evidence>
<dbReference type="InterPro" id="IPR025836">
    <property type="entry name" value="Zn_knuckle_CX2CX4HX4C"/>
</dbReference>
<dbReference type="Proteomes" id="UP000828251">
    <property type="component" value="Unassembled WGS sequence"/>
</dbReference>
<name>A0A9D3VTR9_9ROSI</name>
<evidence type="ECO:0000313" key="2">
    <source>
        <dbReference type="EMBL" id="KAH1097262.1"/>
    </source>
</evidence>